<feature type="region of interest" description="Disordered" evidence="1">
    <location>
        <begin position="264"/>
        <end position="298"/>
    </location>
</feature>
<name>F9XEX3_ZYMTI</name>
<gene>
    <name evidence="2" type="ORF">MYCGRDRAFT_94755</name>
</gene>
<proteinExistence type="predicted"/>
<evidence type="ECO:0000256" key="1">
    <source>
        <dbReference type="SAM" id="MobiDB-lite"/>
    </source>
</evidence>
<dbReference type="InParanoid" id="F9XEX3"/>
<dbReference type="RefSeq" id="XP_003850875.1">
    <property type="nucleotide sequence ID" value="XM_003850827.1"/>
</dbReference>
<dbReference type="HOGENOM" id="CLU_934503_0_0_1"/>
<dbReference type="GeneID" id="13397613"/>
<dbReference type="AlphaFoldDB" id="F9XEX3"/>
<feature type="compositionally biased region" description="Basic and acidic residues" evidence="1">
    <location>
        <begin position="276"/>
        <end position="289"/>
    </location>
</feature>
<dbReference type="EMBL" id="CM001202">
    <property type="protein sequence ID" value="EGP85851.1"/>
    <property type="molecule type" value="Genomic_DNA"/>
</dbReference>
<organism evidence="2 3">
    <name type="scientific">Zymoseptoria tritici (strain CBS 115943 / IPO323)</name>
    <name type="common">Speckled leaf blotch fungus</name>
    <name type="synonym">Septoria tritici</name>
    <dbReference type="NCBI Taxonomy" id="336722"/>
    <lineage>
        <taxon>Eukaryota</taxon>
        <taxon>Fungi</taxon>
        <taxon>Dikarya</taxon>
        <taxon>Ascomycota</taxon>
        <taxon>Pezizomycotina</taxon>
        <taxon>Dothideomycetes</taxon>
        <taxon>Dothideomycetidae</taxon>
        <taxon>Mycosphaerellales</taxon>
        <taxon>Mycosphaerellaceae</taxon>
        <taxon>Zymoseptoria</taxon>
    </lineage>
</organism>
<sequence>MRLALRPKIPADFANPRVPTSKAEDRGLRKTLDEVNMSTVWKGLLPELVSMIIVINALTPLRLHGKTYRGRQNEEYDHMRALEPEKWQQVRNTLAVSLSTRRDAIRALNRYGSIENERWKYFPPPYSSSPPSNSEPSWWLLRHFRWLHVNLHNTGMLSERASVRLMVRFPHPGVLRRVEHVLMPTPAPEKPYGDAELEAFMAGLCRTAGRWSNQFRTVGGWDMACATGNASDIRKLLVWKDGPLWEWRIRKRAARNARFEKRNARMNQRNARIAKRKAEVGDTTREANAQKKRKGGGT</sequence>
<evidence type="ECO:0000313" key="2">
    <source>
        <dbReference type="EMBL" id="EGP85851.1"/>
    </source>
</evidence>
<evidence type="ECO:0000313" key="3">
    <source>
        <dbReference type="Proteomes" id="UP000008062"/>
    </source>
</evidence>
<feature type="region of interest" description="Disordered" evidence="1">
    <location>
        <begin position="1"/>
        <end position="25"/>
    </location>
</feature>
<dbReference type="VEuPathDB" id="FungiDB:ZTRI_7.718"/>
<reference evidence="2 3" key="1">
    <citation type="journal article" date="2011" name="PLoS Genet.">
        <title>Finished genome of the fungal wheat pathogen Mycosphaerella graminicola reveals dispensome structure, chromosome plasticity, and stealth pathogenesis.</title>
        <authorList>
            <person name="Goodwin S.B."/>
            <person name="Ben M'barek S."/>
            <person name="Dhillon B."/>
            <person name="Wittenberg A.H.J."/>
            <person name="Crane C.F."/>
            <person name="Hane J.K."/>
            <person name="Foster A.J."/>
            <person name="Van der Lee T.A.J."/>
            <person name="Grimwood J."/>
            <person name="Aerts A."/>
            <person name="Antoniw J."/>
            <person name="Bailey A."/>
            <person name="Bluhm B."/>
            <person name="Bowler J."/>
            <person name="Bristow J."/>
            <person name="van der Burgt A."/>
            <person name="Canto-Canche B."/>
            <person name="Churchill A.C.L."/>
            <person name="Conde-Ferraez L."/>
            <person name="Cools H.J."/>
            <person name="Coutinho P.M."/>
            <person name="Csukai M."/>
            <person name="Dehal P."/>
            <person name="De Wit P."/>
            <person name="Donzelli B."/>
            <person name="van de Geest H.C."/>
            <person name="van Ham R.C.H.J."/>
            <person name="Hammond-Kosack K.E."/>
            <person name="Henrissat B."/>
            <person name="Kilian A."/>
            <person name="Kobayashi A.K."/>
            <person name="Koopmann E."/>
            <person name="Kourmpetis Y."/>
            <person name="Kuzniar A."/>
            <person name="Lindquist E."/>
            <person name="Lombard V."/>
            <person name="Maliepaard C."/>
            <person name="Martins N."/>
            <person name="Mehrabi R."/>
            <person name="Nap J.P.H."/>
            <person name="Ponomarenko A."/>
            <person name="Rudd J.J."/>
            <person name="Salamov A."/>
            <person name="Schmutz J."/>
            <person name="Schouten H.J."/>
            <person name="Shapiro H."/>
            <person name="Stergiopoulos I."/>
            <person name="Torriani S.F.F."/>
            <person name="Tu H."/>
            <person name="de Vries R.P."/>
            <person name="Waalwijk C."/>
            <person name="Ware S.B."/>
            <person name="Wiebenga A."/>
            <person name="Zwiers L.-H."/>
            <person name="Oliver R.P."/>
            <person name="Grigoriev I.V."/>
            <person name="Kema G.H.J."/>
        </authorList>
    </citation>
    <scope>NUCLEOTIDE SEQUENCE [LARGE SCALE GENOMIC DNA]</scope>
    <source>
        <strain evidence="3">CBS 115943 / IPO323</strain>
    </source>
</reference>
<dbReference type="KEGG" id="ztr:MYCGRDRAFT_94755"/>
<accession>F9XEX3</accession>
<keyword evidence="3" id="KW-1185">Reference proteome</keyword>
<dbReference type="Proteomes" id="UP000008062">
    <property type="component" value="Chromosome 7"/>
</dbReference>
<protein>
    <submittedName>
        <fullName evidence="2">Uncharacterized protein</fullName>
    </submittedName>
</protein>